<proteinExistence type="predicted"/>
<dbReference type="EMBL" id="KZ805326">
    <property type="protein sequence ID" value="PVI03917.1"/>
    <property type="molecule type" value="Genomic_DNA"/>
</dbReference>
<keyword evidence="3" id="KW-0418">Kinase</keyword>
<evidence type="ECO:0000313" key="3">
    <source>
        <dbReference type="EMBL" id="PVI03917.1"/>
    </source>
</evidence>
<dbReference type="OrthoDB" id="2906425at2759"/>
<evidence type="ECO:0000259" key="2">
    <source>
        <dbReference type="Pfam" id="PF01636"/>
    </source>
</evidence>
<gene>
    <name evidence="3" type="ORF">DM02DRAFT_519732</name>
</gene>
<sequence length="363" mass="41835">MRVSLPVYPRDKTRGEVTTLRWVQNNTHVPVPNVIGFDDDNDNEIGFEWILMEFVEGTSAYTKWRTMSMEQKITLTKQVADFQAEFLGCGRLGSPFETIGTLQIEEKSHEEESVQSSTIIRPGQLVSHPFFMGDHLHYNVPRGPFRSTHDWLSAQLSIILIEQAENLKKAEDEDDQEDAEDRLSVAQKLLNLLPTVFPPKEEGSEPTCLCHSDLHLNNIFVDENGTITAVLDWECASALPLWYATMVPKFLEGGAREEEPQRDGYADESPDDKGQERNDTDSLDNEGKNQLYWIHRMEYEKTQLRKVYEARLKELWSEKLFEESLAKVEFFETVLQCDGIWVKKAGRWVDRTEKGEVIRFIDA</sequence>
<dbReference type="InterPro" id="IPR011009">
    <property type="entry name" value="Kinase-like_dom_sf"/>
</dbReference>
<feature type="domain" description="Aminoglycoside phosphotransferase" evidence="2">
    <location>
        <begin position="6"/>
        <end position="243"/>
    </location>
</feature>
<dbReference type="PANTHER" id="PTHR21310:SF13">
    <property type="entry name" value="AMINOGLYCOSIDE PHOSPHOTRANSFERASE DOMAIN-CONTAINING PROTEIN"/>
    <property type="match status" value="1"/>
</dbReference>
<dbReference type="GO" id="GO:0016301">
    <property type="term" value="F:kinase activity"/>
    <property type="evidence" value="ECO:0007669"/>
    <property type="project" value="UniProtKB-KW"/>
</dbReference>
<dbReference type="AlphaFoldDB" id="A0A2V1E081"/>
<evidence type="ECO:0000313" key="4">
    <source>
        <dbReference type="Proteomes" id="UP000244855"/>
    </source>
</evidence>
<dbReference type="Gene3D" id="3.30.200.20">
    <property type="entry name" value="Phosphorylase Kinase, domain 1"/>
    <property type="match status" value="1"/>
</dbReference>
<dbReference type="SUPFAM" id="SSF56112">
    <property type="entry name" value="Protein kinase-like (PK-like)"/>
    <property type="match status" value="1"/>
</dbReference>
<dbReference type="Gene3D" id="3.90.1200.10">
    <property type="match status" value="1"/>
</dbReference>
<dbReference type="PANTHER" id="PTHR21310">
    <property type="entry name" value="AMINOGLYCOSIDE PHOSPHOTRANSFERASE-RELATED-RELATED"/>
    <property type="match status" value="1"/>
</dbReference>
<organism evidence="3 4">
    <name type="scientific">Periconia macrospinosa</name>
    <dbReference type="NCBI Taxonomy" id="97972"/>
    <lineage>
        <taxon>Eukaryota</taxon>
        <taxon>Fungi</taxon>
        <taxon>Dikarya</taxon>
        <taxon>Ascomycota</taxon>
        <taxon>Pezizomycotina</taxon>
        <taxon>Dothideomycetes</taxon>
        <taxon>Pleosporomycetidae</taxon>
        <taxon>Pleosporales</taxon>
        <taxon>Massarineae</taxon>
        <taxon>Periconiaceae</taxon>
        <taxon>Periconia</taxon>
    </lineage>
</organism>
<dbReference type="InterPro" id="IPR002575">
    <property type="entry name" value="Aminoglycoside_PTrfase"/>
</dbReference>
<dbReference type="STRING" id="97972.A0A2V1E081"/>
<evidence type="ECO:0000256" key="1">
    <source>
        <dbReference type="SAM" id="MobiDB-lite"/>
    </source>
</evidence>
<reference evidence="3 4" key="1">
    <citation type="journal article" date="2018" name="Sci. Rep.">
        <title>Comparative genomics provides insights into the lifestyle and reveals functional heterogeneity of dark septate endophytic fungi.</title>
        <authorList>
            <person name="Knapp D.G."/>
            <person name="Nemeth J.B."/>
            <person name="Barry K."/>
            <person name="Hainaut M."/>
            <person name="Henrissat B."/>
            <person name="Johnson J."/>
            <person name="Kuo A."/>
            <person name="Lim J.H.P."/>
            <person name="Lipzen A."/>
            <person name="Nolan M."/>
            <person name="Ohm R.A."/>
            <person name="Tamas L."/>
            <person name="Grigoriev I.V."/>
            <person name="Spatafora J.W."/>
            <person name="Nagy L.G."/>
            <person name="Kovacs G.M."/>
        </authorList>
    </citation>
    <scope>NUCLEOTIDE SEQUENCE [LARGE SCALE GENOMIC DNA]</scope>
    <source>
        <strain evidence="3 4">DSE2036</strain>
    </source>
</reference>
<dbReference type="Pfam" id="PF01636">
    <property type="entry name" value="APH"/>
    <property type="match status" value="1"/>
</dbReference>
<dbReference type="Proteomes" id="UP000244855">
    <property type="component" value="Unassembled WGS sequence"/>
</dbReference>
<keyword evidence="3" id="KW-0808">Transferase</keyword>
<feature type="compositionally biased region" description="Basic and acidic residues" evidence="1">
    <location>
        <begin position="254"/>
        <end position="280"/>
    </location>
</feature>
<dbReference type="InterPro" id="IPR051678">
    <property type="entry name" value="AGP_Transferase"/>
</dbReference>
<protein>
    <submittedName>
        <fullName evidence="3">Kinase-like protein</fullName>
    </submittedName>
</protein>
<accession>A0A2V1E081</accession>
<name>A0A2V1E081_9PLEO</name>
<feature type="region of interest" description="Disordered" evidence="1">
    <location>
        <begin position="254"/>
        <end position="285"/>
    </location>
</feature>
<keyword evidence="4" id="KW-1185">Reference proteome</keyword>